<keyword evidence="2" id="KW-1185">Reference proteome</keyword>
<accession>A0ACC2MJI6</accession>
<sequence>MGPFSISSFLVLLLDLNEPLFYFLFPLPDLSSEDLIDRDLTEELADSALPAQQLKILVAKIKDQALFSLFFRSKLQDPSLLAVPAAVESGFALRSMILYDSKWATEECTEAWS</sequence>
<evidence type="ECO:0000313" key="1">
    <source>
        <dbReference type="EMBL" id="KAJ8645880.1"/>
    </source>
</evidence>
<proteinExistence type="predicted"/>
<organism evidence="1 2">
    <name type="scientific">Persea americana</name>
    <name type="common">Avocado</name>
    <dbReference type="NCBI Taxonomy" id="3435"/>
    <lineage>
        <taxon>Eukaryota</taxon>
        <taxon>Viridiplantae</taxon>
        <taxon>Streptophyta</taxon>
        <taxon>Embryophyta</taxon>
        <taxon>Tracheophyta</taxon>
        <taxon>Spermatophyta</taxon>
        <taxon>Magnoliopsida</taxon>
        <taxon>Magnoliidae</taxon>
        <taxon>Laurales</taxon>
        <taxon>Lauraceae</taxon>
        <taxon>Persea</taxon>
    </lineage>
</organism>
<gene>
    <name evidence="1" type="ORF">MRB53_007628</name>
</gene>
<protein>
    <submittedName>
        <fullName evidence="1">Uncharacterized protein</fullName>
    </submittedName>
</protein>
<reference evidence="1 2" key="1">
    <citation type="journal article" date="2022" name="Hortic Res">
        <title>A haplotype resolved chromosomal level avocado genome allows analysis of novel avocado genes.</title>
        <authorList>
            <person name="Nath O."/>
            <person name="Fletcher S.J."/>
            <person name="Hayward A."/>
            <person name="Shaw L.M."/>
            <person name="Masouleh A.K."/>
            <person name="Furtado A."/>
            <person name="Henry R.J."/>
            <person name="Mitter N."/>
        </authorList>
    </citation>
    <scope>NUCLEOTIDE SEQUENCE [LARGE SCALE GENOMIC DNA]</scope>
    <source>
        <strain evidence="2">cv. Hass</strain>
    </source>
</reference>
<comment type="caution">
    <text evidence="1">The sequence shown here is derived from an EMBL/GenBank/DDBJ whole genome shotgun (WGS) entry which is preliminary data.</text>
</comment>
<dbReference type="Proteomes" id="UP001234297">
    <property type="component" value="Chromosome 2"/>
</dbReference>
<dbReference type="EMBL" id="CM056810">
    <property type="protein sequence ID" value="KAJ8645880.1"/>
    <property type="molecule type" value="Genomic_DNA"/>
</dbReference>
<name>A0ACC2MJI6_PERAE</name>
<evidence type="ECO:0000313" key="2">
    <source>
        <dbReference type="Proteomes" id="UP001234297"/>
    </source>
</evidence>